<evidence type="ECO:0000256" key="4">
    <source>
        <dbReference type="ARBA" id="ARBA00022759"/>
    </source>
</evidence>
<evidence type="ECO:0000256" key="1">
    <source>
        <dbReference type="ARBA" id="ARBA00022490"/>
    </source>
</evidence>
<gene>
    <name evidence="6" type="primary">rnp1</name>
    <name evidence="8" type="ORF">ENU08_02770</name>
    <name evidence="7" type="ORF">ENU41_08705</name>
</gene>
<evidence type="ECO:0000256" key="5">
    <source>
        <dbReference type="ARBA" id="ARBA00022801"/>
    </source>
</evidence>
<comment type="subunit">
    <text evidence="6">Consists of a catalytic RNA component and at least 4-5 protein subunits.</text>
</comment>
<keyword evidence="1 6" id="KW-0963">Cytoplasm</keyword>
<dbReference type="EC" id="3.1.26.5" evidence="6"/>
<dbReference type="GO" id="GO:0030677">
    <property type="term" value="C:ribonuclease P complex"/>
    <property type="evidence" value="ECO:0007669"/>
    <property type="project" value="UniProtKB-UniRule"/>
</dbReference>
<protein>
    <recommendedName>
        <fullName evidence="6">Ribonuclease P protein component 1</fullName>
        <shortName evidence="6">RNase P component 1</shortName>
        <ecNumber evidence="6">3.1.26.5</ecNumber>
    </recommendedName>
    <alternativeName>
        <fullName evidence="6">Rpp29</fullName>
    </alternativeName>
</protein>
<dbReference type="InterPro" id="IPR036980">
    <property type="entry name" value="RNase_P/MRP_Rpp29_sf"/>
</dbReference>
<keyword evidence="3 6" id="KW-0540">Nuclease</keyword>
<proteinExistence type="inferred from homology"/>
<evidence type="ECO:0000256" key="3">
    <source>
        <dbReference type="ARBA" id="ARBA00022722"/>
    </source>
</evidence>
<dbReference type="Gene3D" id="2.30.30.210">
    <property type="entry name" value="Ribonuclease P/MRP, subunit p29"/>
    <property type="match status" value="1"/>
</dbReference>
<dbReference type="SMART" id="SM00538">
    <property type="entry name" value="POP4"/>
    <property type="match status" value="1"/>
</dbReference>
<sequence length="94" mass="10720">MPSTKKLIAYHELIGLKIKIASHSDPTLVGKSGVVVDETSNTLIILDEDKNKKIRVPKCYGIYEFELQSKERIIIDGTLLLGRPEDRLKKMLRR</sequence>
<comment type="caution">
    <text evidence="8">The sequence shown here is derived from an EMBL/GenBank/DDBJ whole genome shotgun (WGS) entry which is preliminary data.</text>
</comment>
<dbReference type="GO" id="GO:0003723">
    <property type="term" value="F:RNA binding"/>
    <property type="evidence" value="ECO:0007669"/>
    <property type="project" value="InterPro"/>
</dbReference>
<dbReference type="EMBL" id="DTBD01000020">
    <property type="protein sequence ID" value="HGQ64151.1"/>
    <property type="molecule type" value="Genomic_DNA"/>
</dbReference>
<dbReference type="GO" id="GO:0004526">
    <property type="term" value="F:ribonuclease P activity"/>
    <property type="evidence" value="ECO:0007669"/>
    <property type="project" value="UniProtKB-UniRule"/>
</dbReference>
<evidence type="ECO:0000313" key="7">
    <source>
        <dbReference type="EMBL" id="HGQ36733.1"/>
    </source>
</evidence>
<organism evidence="8">
    <name type="scientific">Ignisphaera aggregans</name>
    <dbReference type="NCBI Taxonomy" id="334771"/>
    <lineage>
        <taxon>Archaea</taxon>
        <taxon>Thermoproteota</taxon>
        <taxon>Thermoprotei</taxon>
        <taxon>Desulfurococcales</taxon>
        <taxon>Desulfurococcaceae</taxon>
        <taxon>Ignisphaera</taxon>
    </lineage>
</organism>
<evidence type="ECO:0000313" key="8">
    <source>
        <dbReference type="EMBL" id="HGQ64151.1"/>
    </source>
</evidence>
<dbReference type="SUPFAM" id="SSF101744">
    <property type="entry name" value="Rof/RNase P subunit-like"/>
    <property type="match status" value="1"/>
</dbReference>
<keyword evidence="4 6" id="KW-0255">Endonuclease</keyword>
<dbReference type="GO" id="GO:0001682">
    <property type="term" value="P:tRNA 5'-leader removal"/>
    <property type="evidence" value="ECO:0007669"/>
    <property type="project" value="UniProtKB-UniRule"/>
</dbReference>
<comment type="function">
    <text evidence="6">Part of ribonuclease P, a protein complex that generates mature tRNA molecules by cleaving their 5'-ends.</text>
</comment>
<accession>A0A7C4NNL5</accession>
<dbReference type="EMBL" id="DTCK01000045">
    <property type="protein sequence ID" value="HGQ36733.1"/>
    <property type="molecule type" value="Genomic_DNA"/>
</dbReference>
<dbReference type="GO" id="GO:0005737">
    <property type="term" value="C:cytoplasm"/>
    <property type="evidence" value="ECO:0007669"/>
    <property type="project" value="UniProtKB-SubCell"/>
</dbReference>
<dbReference type="InterPro" id="IPR023538">
    <property type="entry name" value="RNP1"/>
</dbReference>
<keyword evidence="2 6" id="KW-0819">tRNA processing</keyword>
<dbReference type="InterPro" id="IPR023534">
    <property type="entry name" value="Rof/RNase_P-like"/>
</dbReference>
<keyword evidence="5 6" id="KW-0378">Hydrolase</keyword>
<comment type="catalytic activity">
    <reaction evidence="6">
        <text>Endonucleolytic cleavage of RNA, removing 5'-extranucleotides from tRNA precursor.</text>
        <dbReference type="EC" id="3.1.26.5"/>
    </reaction>
</comment>
<comment type="similarity">
    <text evidence="6">Belongs to the eukaryotic/archaeal RNase P protein component 1 family.</text>
</comment>
<reference evidence="8" key="1">
    <citation type="journal article" date="2020" name="mSystems">
        <title>Genome- and Community-Level Interaction Insights into Carbon Utilization and Element Cycling Functions of Hydrothermarchaeota in Hydrothermal Sediment.</title>
        <authorList>
            <person name="Zhou Z."/>
            <person name="Liu Y."/>
            <person name="Xu W."/>
            <person name="Pan J."/>
            <person name="Luo Z.H."/>
            <person name="Li M."/>
        </authorList>
    </citation>
    <scope>NUCLEOTIDE SEQUENCE [LARGE SCALE GENOMIC DNA]</scope>
    <source>
        <strain evidence="8">SpSt-637</strain>
        <strain evidence="7">SpSt-667</strain>
    </source>
</reference>
<comment type="subcellular location">
    <subcellularLocation>
        <location evidence="6">Cytoplasm</location>
    </subcellularLocation>
</comment>
<name>A0A7C4NNL5_9CREN</name>
<dbReference type="InterPro" id="IPR002730">
    <property type="entry name" value="Rpp29/RNP1"/>
</dbReference>
<evidence type="ECO:0000256" key="2">
    <source>
        <dbReference type="ARBA" id="ARBA00022694"/>
    </source>
</evidence>
<dbReference type="NCBIfam" id="NF046110">
    <property type="entry name" value="RNaseP1Mthb"/>
    <property type="match status" value="1"/>
</dbReference>
<evidence type="ECO:0000256" key="6">
    <source>
        <dbReference type="HAMAP-Rule" id="MF_00754"/>
    </source>
</evidence>
<dbReference type="HAMAP" id="MF_00754">
    <property type="entry name" value="RNase_P_1"/>
    <property type="match status" value="1"/>
</dbReference>
<dbReference type="Pfam" id="PF01868">
    <property type="entry name" value="RNase_P-MRP_p29"/>
    <property type="match status" value="1"/>
</dbReference>
<dbReference type="AlphaFoldDB" id="A0A7C4NNL5"/>